<name>A0A3S4CZM8_9PEZI</name>
<organism evidence="1 2">
    <name type="scientific">Thermothielavioides terrestris</name>
    <dbReference type="NCBI Taxonomy" id="2587410"/>
    <lineage>
        <taxon>Eukaryota</taxon>
        <taxon>Fungi</taxon>
        <taxon>Dikarya</taxon>
        <taxon>Ascomycota</taxon>
        <taxon>Pezizomycotina</taxon>
        <taxon>Sordariomycetes</taxon>
        <taxon>Sordariomycetidae</taxon>
        <taxon>Sordariales</taxon>
        <taxon>Chaetomiaceae</taxon>
        <taxon>Thermothielavioides</taxon>
    </lineage>
</organism>
<dbReference type="AlphaFoldDB" id="A0A3S4CZM8"/>
<evidence type="ECO:0000313" key="2">
    <source>
        <dbReference type="Proteomes" id="UP000289323"/>
    </source>
</evidence>
<dbReference type="Proteomes" id="UP000289323">
    <property type="component" value="Unassembled WGS sequence"/>
</dbReference>
<reference evidence="1 2" key="1">
    <citation type="submission" date="2018-04" db="EMBL/GenBank/DDBJ databases">
        <authorList>
            <person name="Huttner S."/>
            <person name="Dainat J."/>
        </authorList>
    </citation>
    <scope>NUCLEOTIDE SEQUENCE [LARGE SCALE GENOMIC DNA]</scope>
</reference>
<protein>
    <submittedName>
        <fullName evidence="1">0c797ad9-c365-496d-bbd1-4b6123ab741e</fullName>
    </submittedName>
</protein>
<dbReference type="EMBL" id="OUUZ01000001">
    <property type="protein sequence ID" value="SPQ18413.1"/>
    <property type="molecule type" value="Genomic_DNA"/>
</dbReference>
<evidence type="ECO:0000313" key="1">
    <source>
        <dbReference type="EMBL" id="SPQ18413.1"/>
    </source>
</evidence>
<gene>
    <name evidence="1" type="ORF">TT172_LOCUS832</name>
</gene>
<sequence length="26" mass="3050">MTVEARRITTQIHAMWTKASDPCFRV</sequence>
<proteinExistence type="predicted"/>
<accession>A0A3S4CZM8</accession>